<sequence length="294" mass="32406">MILYACLVRLKDGLPLSASTDFHPNLQILECKKWVRRLSVTLSQCPPRGTANACNFHIHFLSSGDISSLVVCSSTYPSSAAFSFLEELIWEFSASYNSTAIALASRPYTFLEFDSVIQRVKHNYNSAGSFPPVRPDPSPSPVYVKLEDLGESNGFANGHITAQVQTDLTCRMSPVSPLGILSLMLSIMCGALSLIRGVHLAEHSFQDGYENTGRVVAFLTAFLANILQCYLYLFYSPARTGKALGLVLVICLCNVCLYGPRNLWQIVFHVFVAFLSAQQTVQRKPLDRHSDGAV</sequence>
<evidence type="ECO:0000256" key="11">
    <source>
        <dbReference type="SAM" id="Phobius"/>
    </source>
</evidence>
<keyword evidence="6" id="KW-0256">Endoplasmic reticulum</keyword>
<comment type="caution">
    <text evidence="13">The sequence shown here is derived from an EMBL/GenBank/DDBJ whole genome shotgun (WGS) entry which is preliminary data.</text>
</comment>
<evidence type="ECO:0000256" key="9">
    <source>
        <dbReference type="ARBA" id="ARBA00022989"/>
    </source>
</evidence>
<evidence type="ECO:0000256" key="1">
    <source>
        <dbReference type="ARBA" id="ARBA00003595"/>
    </source>
</evidence>
<evidence type="ECO:0000313" key="13">
    <source>
        <dbReference type="EMBL" id="DBA25310.1"/>
    </source>
</evidence>
<protein>
    <recommendedName>
        <fullName evidence="12">Longin domain-containing protein</fullName>
    </recommendedName>
</protein>
<dbReference type="InterPro" id="IPR010908">
    <property type="entry name" value="Longin_dom"/>
</dbReference>
<comment type="subcellular location">
    <subcellularLocation>
        <location evidence="2">Endoplasmic reticulum membrane</location>
        <topology evidence="2">Multi-pass membrane protein</topology>
    </subcellularLocation>
</comment>
<evidence type="ECO:0000256" key="4">
    <source>
        <dbReference type="ARBA" id="ARBA00022448"/>
    </source>
</evidence>
<feature type="transmembrane region" description="Helical" evidence="11">
    <location>
        <begin position="241"/>
        <end position="259"/>
    </location>
</feature>
<name>A0AAV3AJV9_PYXAD</name>
<feature type="transmembrane region" description="Helical" evidence="11">
    <location>
        <begin position="215"/>
        <end position="235"/>
    </location>
</feature>
<gene>
    <name evidence="13" type="ORF">GDO54_012856</name>
</gene>
<dbReference type="CDD" id="cd14824">
    <property type="entry name" value="Longin"/>
    <property type="match status" value="1"/>
</dbReference>
<reference evidence="13" key="1">
    <citation type="thesis" date="2020" institute="ProQuest LLC" country="789 East Eisenhower Parkway, Ann Arbor, MI, USA">
        <title>Comparative Genomics and Chromosome Evolution.</title>
        <authorList>
            <person name="Mudd A.B."/>
        </authorList>
    </citation>
    <scope>NUCLEOTIDE SEQUENCE</scope>
    <source>
        <strain evidence="13">1538</strain>
        <tissue evidence="13">Blood</tissue>
    </source>
</reference>
<comment type="function">
    <text evidence="1">May be involved in vesicle transport between the ER and the Golgi complex.</text>
</comment>
<dbReference type="GO" id="GO:0015031">
    <property type="term" value="P:protein transport"/>
    <property type="evidence" value="ECO:0007669"/>
    <property type="project" value="UniProtKB-KW"/>
</dbReference>
<dbReference type="Gene3D" id="3.30.450.50">
    <property type="entry name" value="Longin domain"/>
    <property type="match status" value="1"/>
</dbReference>
<evidence type="ECO:0000313" key="14">
    <source>
        <dbReference type="Proteomes" id="UP001181693"/>
    </source>
</evidence>
<dbReference type="GO" id="GO:0005789">
    <property type="term" value="C:endoplasmic reticulum membrane"/>
    <property type="evidence" value="ECO:0007669"/>
    <property type="project" value="UniProtKB-SubCell"/>
</dbReference>
<keyword evidence="8" id="KW-0653">Protein transport</keyword>
<dbReference type="PANTHER" id="PTHR46258:SF2">
    <property type="entry name" value="VESICLE-TRAFFICKING PROTEIN SEC22C"/>
    <property type="match status" value="1"/>
</dbReference>
<evidence type="ECO:0000256" key="2">
    <source>
        <dbReference type="ARBA" id="ARBA00004477"/>
    </source>
</evidence>
<dbReference type="InterPro" id="IPR011012">
    <property type="entry name" value="Longin-like_dom_sf"/>
</dbReference>
<evidence type="ECO:0000256" key="10">
    <source>
        <dbReference type="ARBA" id="ARBA00023136"/>
    </source>
</evidence>
<feature type="domain" description="Longin" evidence="12">
    <location>
        <begin position="6"/>
        <end position="117"/>
    </location>
</feature>
<keyword evidence="14" id="KW-1185">Reference proteome</keyword>
<dbReference type="InterPro" id="IPR043546">
    <property type="entry name" value="Sec22a/c"/>
</dbReference>
<dbReference type="SMART" id="SM01270">
    <property type="entry name" value="Longin"/>
    <property type="match status" value="1"/>
</dbReference>
<dbReference type="AlphaFoldDB" id="A0AAV3AJV9"/>
<keyword evidence="4" id="KW-0813">Transport</keyword>
<keyword evidence="10 11" id="KW-0472">Membrane</keyword>
<evidence type="ECO:0000256" key="7">
    <source>
        <dbReference type="ARBA" id="ARBA00022892"/>
    </source>
</evidence>
<dbReference type="PROSITE" id="PS50859">
    <property type="entry name" value="LONGIN"/>
    <property type="match status" value="1"/>
</dbReference>
<evidence type="ECO:0000256" key="6">
    <source>
        <dbReference type="ARBA" id="ARBA00022824"/>
    </source>
</evidence>
<evidence type="ECO:0000259" key="12">
    <source>
        <dbReference type="PROSITE" id="PS50859"/>
    </source>
</evidence>
<evidence type="ECO:0000256" key="8">
    <source>
        <dbReference type="ARBA" id="ARBA00022927"/>
    </source>
</evidence>
<dbReference type="SUPFAM" id="SSF64356">
    <property type="entry name" value="SNARE-like"/>
    <property type="match status" value="1"/>
</dbReference>
<evidence type="ECO:0000256" key="3">
    <source>
        <dbReference type="ARBA" id="ARBA00008025"/>
    </source>
</evidence>
<keyword evidence="9 11" id="KW-1133">Transmembrane helix</keyword>
<dbReference type="Pfam" id="PF13774">
    <property type="entry name" value="Longin"/>
    <property type="match status" value="1"/>
</dbReference>
<dbReference type="EMBL" id="DYDO01000005">
    <property type="protein sequence ID" value="DBA25310.1"/>
    <property type="molecule type" value="Genomic_DNA"/>
</dbReference>
<evidence type="ECO:0000256" key="5">
    <source>
        <dbReference type="ARBA" id="ARBA00022692"/>
    </source>
</evidence>
<dbReference type="Proteomes" id="UP001181693">
    <property type="component" value="Unassembled WGS sequence"/>
</dbReference>
<organism evidence="13 14">
    <name type="scientific">Pyxicephalus adspersus</name>
    <name type="common">African bullfrog</name>
    <dbReference type="NCBI Taxonomy" id="30357"/>
    <lineage>
        <taxon>Eukaryota</taxon>
        <taxon>Metazoa</taxon>
        <taxon>Chordata</taxon>
        <taxon>Craniata</taxon>
        <taxon>Vertebrata</taxon>
        <taxon>Euteleostomi</taxon>
        <taxon>Amphibia</taxon>
        <taxon>Batrachia</taxon>
        <taxon>Anura</taxon>
        <taxon>Neobatrachia</taxon>
        <taxon>Ranoidea</taxon>
        <taxon>Pyxicephalidae</taxon>
        <taxon>Pyxicephalinae</taxon>
        <taxon>Pyxicephalus</taxon>
    </lineage>
</organism>
<accession>A0AAV3AJV9</accession>
<dbReference type="Pfam" id="PF25970">
    <property type="entry name" value="SEC22a_C"/>
    <property type="match status" value="1"/>
</dbReference>
<dbReference type="PANTHER" id="PTHR46258">
    <property type="entry name" value="LONGIN DOMAIN-CONTAINING PROTEIN"/>
    <property type="match status" value="1"/>
</dbReference>
<proteinExistence type="inferred from homology"/>
<feature type="transmembrane region" description="Helical" evidence="11">
    <location>
        <begin position="175"/>
        <end position="195"/>
    </location>
</feature>
<keyword evidence="5 11" id="KW-0812">Transmembrane</keyword>
<comment type="similarity">
    <text evidence="3">Belongs to the synaptobrevin family.</text>
</comment>
<dbReference type="GO" id="GO:0006888">
    <property type="term" value="P:endoplasmic reticulum to Golgi vesicle-mediated transport"/>
    <property type="evidence" value="ECO:0007669"/>
    <property type="project" value="InterPro"/>
</dbReference>
<dbReference type="InterPro" id="IPR059071">
    <property type="entry name" value="SEC22a-c_C"/>
</dbReference>
<keyword evidence="7" id="KW-0931">ER-Golgi transport</keyword>